<dbReference type="Pfam" id="PF17294">
    <property type="entry name" value="Lipoprotein_22"/>
    <property type="match status" value="1"/>
</dbReference>
<evidence type="ECO:0000313" key="2">
    <source>
        <dbReference type="Proteomes" id="UP000181969"/>
    </source>
</evidence>
<accession>A0A1I4EWG6</accession>
<reference evidence="1 2" key="1">
    <citation type="submission" date="2016-10" db="EMBL/GenBank/DDBJ databases">
        <authorList>
            <person name="de Groot N.N."/>
        </authorList>
    </citation>
    <scope>NUCLEOTIDE SEQUENCE [LARGE SCALE GENOMIC DNA]</scope>
    <source>
        <strain evidence="1 2">M79</strain>
    </source>
</reference>
<dbReference type="InterPro" id="IPR035253">
    <property type="entry name" value="Lipoprotein_22_bac"/>
</dbReference>
<dbReference type="Proteomes" id="UP000181969">
    <property type="component" value="Unassembled WGS sequence"/>
</dbReference>
<sequence length="198" mass="22272">MTKKLWIIPALILFIAGGYFAVSKVISLFHQPVHGIILYSSDKKELEQSLKDNQSYIKNNITVEGKYITETDTLVLDTASAEKLIQAKAVNTVSKKGDEFNFKHVTSLPKTPALWTADTQVNTIEDEKGQRFTAATTEYVVLGESSMTKKTLVLDKEAFNKFQAPAKYVSMIEEKRDAAHALTEYKADKAQIFNFKQK</sequence>
<dbReference type="OrthoDB" id="2243215at2"/>
<dbReference type="AlphaFoldDB" id="A0A1I4EWG6"/>
<gene>
    <name evidence="1" type="ORF">SAMN05216438_101247</name>
</gene>
<name>A0A1I4EWG6_9LACT</name>
<evidence type="ECO:0000313" key="1">
    <source>
        <dbReference type="EMBL" id="SFL10052.1"/>
    </source>
</evidence>
<dbReference type="RefSeq" id="WP_074750039.1">
    <property type="nucleotide sequence ID" value="NZ_CAXVJC010000006.1"/>
</dbReference>
<dbReference type="EMBL" id="FOTJ01000001">
    <property type="protein sequence ID" value="SFL10052.1"/>
    <property type="molecule type" value="Genomic_DNA"/>
</dbReference>
<protein>
    <submittedName>
        <fullName evidence="1">Uncharacterized protein</fullName>
    </submittedName>
</protein>
<organism evidence="1 2">
    <name type="scientific">Lactococcus garvieae</name>
    <dbReference type="NCBI Taxonomy" id="1363"/>
    <lineage>
        <taxon>Bacteria</taxon>
        <taxon>Bacillati</taxon>
        <taxon>Bacillota</taxon>
        <taxon>Bacilli</taxon>
        <taxon>Lactobacillales</taxon>
        <taxon>Streptococcaceae</taxon>
        <taxon>Lactococcus</taxon>
    </lineage>
</organism>
<proteinExistence type="predicted"/>